<evidence type="ECO:0000313" key="3">
    <source>
        <dbReference type="Proteomes" id="UP001521184"/>
    </source>
</evidence>
<evidence type="ECO:0000256" key="1">
    <source>
        <dbReference type="SAM" id="MobiDB-lite"/>
    </source>
</evidence>
<protein>
    <recommendedName>
        <fullName evidence="4">BTB domain-containing protein</fullName>
    </recommendedName>
</protein>
<keyword evidence="3" id="KW-1185">Reference proteome</keyword>
<organism evidence="2 3">
    <name type="scientific">Diplodia intermedia</name>
    <dbReference type="NCBI Taxonomy" id="856260"/>
    <lineage>
        <taxon>Eukaryota</taxon>
        <taxon>Fungi</taxon>
        <taxon>Dikarya</taxon>
        <taxon>Ascomycota</taxon>
        <taxon>Pezizomycotina</taxon>
        <taxon>Dothideomycetes</taxon>
        <taxon>Dothideomycetes incertae sedis</taxon>
        <taxon>Botryosphaeriales</taxon>
        <taxon>Botryosphaeriaceae</taxon>
        <taxon>Diplodia</taxon>
    </lineage>
</organism>
<name>A0ABR3TL09_9PEZI</name>
<reference evidence="2 3" key="1">
    <citation type="journal article" date="2023" name="Plant Dis.">
        <title>First Report of Diplodia intermedia Causing Canker and Dieback Diseases on Apple Trees in Canada.</title>
        <authorList>
            <person name="Ellouze W."/>
            <person name="Ilyukhin E."/>
            <person name="Sulman M."/>
            <person name="Ali S."/>
        </authorList>
    </citation>
    <scope>NUCLEOTIDE SEQUENCE [LARGE SCALE GENOMIC DNA]</scope>
    <source>
        <strain evidence="2 3">M45-28</strain>
    </source>
</reference>
<feature type="compositionally biased region" description="Polar residues" evidence="1">
    <location>
        <begin position="93"/>
        <end position="107"/>
    </location>
</feature>
<gene>
    <name evidence="2" type="ORF">SLS58_007151</name>
</gene>
<evidence type="ECO:0000313" key="2">
    <source>
        <dbReference type="EMBL" id="KAL1640200.1"/>
    </source>
</evidence>
<comment type="caution">
    <text evidence="2">The sequence shown here is derived from an EMBL/GenBank/DDBJ whole genome shotgun (WGS) entry which is preliminary data.</text>
</comment>
<dbReference type="EMBL" id="JAKEKT020000053">
    <property type="protein sequence ID" value="KAL1640200.1"/>
    <property type="molecule type" value="Genomic_DNA"/>
</dbReference>
<sequence length="411" mass="45643">MAREKRNADASADSTAPKKRSKPINNFPKFHDGDVTIIIGDLELKLHSKLLIAKCRFFAHDGGCKRFVVDSKKPLQHGMDHPPLTVAPYETAPQKSTSEGSPTTKSTIEVDDYVKRSRAANEAFFRLLYNRQLSSLTPAEFRDVAILTSEYGCVQRIKDALIIAFFKANLGTMPFRDNPWAILYAAGQLQDEAIYHEAMVHIIGRGGLHRNDKKVVHPWSGLEIITQTGELRDKVRHCSSAAMRCCKYDDVASAIAAAVMKLYISSYIFCDMADPLQPEIYDKLRSLHDMEDAKELLDAGVLTVLEHLDDGLVAGGLALDRLKGLKWSSIIDEINYKSLIVRVNKGLEQGVSSKKALEELERLLANIKTALKPLFVGDRNVGYFTCVQISGPNPWEHSASSDSELAGLIDD</sequence>
<feature type="region of interest" description="Disordered" evidence="1">
    <location>
        <begin position="78"/>
        <end position="107"/>
    </location>
</feature>
<proteinExistence type="predicted"/>
<evidence type="ECO:0008006" key="4">
    <source>
        <dbReference type="Google" id="ProtNLM"/>
    </source>
</evidence>
<feature type="region of interest" description="Disordered" evidence="1">
    <location>
        <begin position="1"/>
        <end position="26"/>
    </location>
</feature>
<accession>A0ABR3TL09</accession>
<dbReference type="Proteomes" id="UP001521184">
    <property type="component" value="Unassembled WGS sequence"/>
</dbReference>